<reference evidence="1" key="1">
    <citation type="submission" date="2020-10" db="EMBL/GenBank/DDBJ databases">
        <authorList>
            <person name="Hahn C.J."/>
            <person name="Laso-Perez R."/>
            <person name="Vulcano F."/>
            <person name="Vaziourakis K.-M."/>
            <person name="Stokke R."/>
            <person name="Steen I.H."/>
            <person name="Teske A."/>
            <person name="Boetius A."/>
            <person name="Liebeke M."/>
            <person name="Amann R."/>
            <person name="Knittel K."/>
        </authorList>
    </citation>
    <scope>NUCLEOTIDE SEQUENCE</scope>
    <source>
        <strain evidence="1">Gfbio:e3339647-f889-4370-9287-4fb5cb688e4c:AG392J18_GoMArc1</strain>
    </source>
</reference>
<dbReference type="AlphaFoldDB" id="A0A811T5B9"/>
<sequence length="54" mass="5866">MVSEQEMEVLRKYMVWHQYLGKEMSKYKRVSNPVVYCNSCAGCGGGGCGGCGGP</sequence>
<accession>A0A811T5B9</accession>
<comment type="caution">
    <text evidence="1">The sequence shown here is derived from an EMBL/GenBank/DDBJ whole genome shotgun (WGS) entry which is preliminary data.</text>
</comment>
<dbReference type="EMBL" id="CAJHIR010000013">
    <property type="protein sequence ID" value="CAD6492414.1"/>
    <property type="molecule type" value="Genomic_DNA"/>
</dbReference>
<gene>
    <name evidence="1" type="ORF">LAKADJCE_00306</name>
</gene>
<name>A0A811T5B9_9EURY</name>
<evidence type="ECO:0000313" key="2">
    <source>
        <dbReference type="Proteomes" id="UP000612009"/>
    </source>
</evidence>
<dbReference type="Proteomes" id="UP000612009">
    <property type="component" value="Unassembled WGS sequence"/>
</dbReference>
<proteinExistence type="predicted"/>
<organism evidence="1 2">
    <name type="scientific">Candidatus Argoarchaeum ethanivorans</name>
    <dbReference type="NCBI Taxonomy" id="2608793"/>
    <lineage>
        <taxon>Archaea</taxon>
        <taxon>Methanobacteriati</taxon>
        <taxon>Methanobacteriota</taxon>
        <taxon>Stenosarchaea group</taxon>
        <taxon>Methanomicrobia</taxon>
        <taxon>Methanosarcinales</taxon>
        <taxon>Methanosarcinales incertae sedis</taxon>
        <taxon>GOM Arc I cluster</taxon>
        <taxon>Candidatus Argoarchaeum</taxon>
    </lineage>
</organism>
<protein>
    <submittedName>
        <fullName evidence="1">Uncharacterized protein</fullName>
    </submittedName>
</protein>
<evidence type="ECO:0000313" key="1">
    <source>
        <dbReference type="EMBL" id="CAD6492414.1"/>
    </source>
</evidence>